<keyword evidence="3" id="KW-1185">Reference proteome</keyword>
<sequence length="339" mass="37838">MAPRNSRTAHPAVSQQIEQMLRARSIEFDFEPNVQISEIRDAEGNQVRLTEHRAPKDQITRYAVAMKHGAQFPAIVLNDRLERIDGNTRLEARIRNGDTTIPAYICHGLTPLEARSLSVELNQSNGLAMTEQEIRRFVDGAVLEGQHADIRSLSRMTGVSDTKIARWIAETQFKARAGREGIEDRHVNVLPPSTRAALHAARLATVFRAITQLAAEARIPAAEAKKVVAKANAAPSESEALTIVAAERDARLEEIRAVGSGFSPRNNRRSQGSAQHIGGLVRFEVDDLLDVAPEKQFETYQRMKLLRDRLNDVVRRAEEEWNLTPPSDETEGRFSDQSD</sequence>
<proteinExistence type="predicted"/>
<feature type="region of interest" description="Disordered" evidence="1">
    <location>
        <begin position="317"/>
        <end position="339"/>
    </location>
</feature>
<gene>
    <name evidence="2" type="ORF">ACFPZN_05380</name>
</gene>
<evidence type="ECO:0000256" key="1">
    <source>
        <dbReference type="SAM" id="MobiDB-lite"/>
    </source>
</evidence>
<dbReference type="Proteomes" id="UP001596074">
    <property type="component" value="Unassembled WGS sequence"/>
</dbReference>
<evidence type="ECO:0000313" key="3">
    <source>
        <dbReference type="Proteomes" id="UP001596074"/>
    </source>
</evidence>
<evidence type="ECO:0000313" key="2">
    <source>
        <dbReference type="EMBL" id="MFC5745040.1"/>
    </source>
</evidence>
<comment type="caution">
    <text evidence="2">The sequence shown here is derived from an EMBL/GenBank/DDBJ whole genome shotgun (WGS) entry which is preliminary data.</text>
</comment>
<dbReference type="RefSeq" id="WP_378280664.1">
    <property type="nucleotide sequence ID" value="NZ_JBHSON010000005.1"/>
</dbReference>
<evidence type="ECO:0008006" key="4">
    <source>
        <dbReference type="Google" id="ProtNLM"/>
    </source>
</evidence>
<protein>
    <recommendedName>
        <fullName evidence="4">ParB/Sulfiredoxin domain-containing protein</fullName>
    </recommendedName>
</protein>
<feature type="compositionally biased region" description="Basic and acidic residues" evidence="1">
    <location>
        <begin position="330"/>
        <end position="339"/>
    </location>
</feature>
<reference evidence="3" key="1">
    <citation type="journal article" date="2019" name="Int. J. Syst. Evol. Microbiol.">
        <title>The Global Catalogue of Microorganisms (GCM) 10K type strain sequencing project: providing services to taxonomists for standard genome sequencing and annotation.</title>
        <authorList>
            <consortium name="The Broad Institute Genomics Platform"/>
            <consortium name="The Broad Institute Genome Sequencing Center for Infectious Disease"/>
            <person name="Wu L."/>
            <person name="Ma J."/>
        </authorList>
    </citation>
    <scope>NUCLEOTIDE SEQUENCE [LARGE SCALE GENOMIC DNA]</scope>
    <source>
        <strain evidence="3">KCTC 42087</strain>
    </source>
</reference>
<organism evidence="2 3">
    <name type="scientific">Actinomadura rugatobispora</name>
    <dbReference type="NCBI Taxonomy" id="1994"/>
    <lineage>
        <taxon>Bacteria</taxon>
        <taxon>Bacillati</taxon>
        <taxon>Actinomycetota</taxon>
        <taxon>Actinomycetes</taxon>
        <taxon>Streptosporangiales</taxon>
        <taxon>Thermomonosporaceae</taxon>
        <taxon>Actinomadura</taxon>
    </lineage>
</organism>
<name>A0ABW0ZW53_9ACTN</name>
<dbReference type="EMBL" id="JBHSON010000005">
    <property type="protein sequence ID" value="MFC5745040.1"/>
    <property type="molecule type" value="Genomic_DNA"/>
</dbReference>
<accession>A0ABW0ZW53</accession>